<organism evidence="3 4">
    <name type="scientific">Halorientalis regularis</name>
    <dbReference type="NCBI Taxonomy" id="660518"/>
    <lineage>
        <taxon>Archaea</taxon>
        <taxon>Methanobacteriati</taxon>
        <taxon>Methanobacteriota</taxon>
        <taxon>Stenosarchaea group</taxon>
        <taxon>Halobacteria</taxon>
        <taxon>Halobacteriales</taxon>
        <taxon>Haloarculaceae</taxon>
        <taxon>Halorientalis</taxon>
    </lineage>
</organism>
<reference evidence="4" key="1">
    <citation type="submission" date="2016-10" db="EMBL/GenBank/DDBJ databases">
        <authorList>
            <person name="Varghese N."/>
            <person name="Submissions S."/>
        </authorList>
    </citation>
    <scope>NUCLEOTIDE SEQUENCE [LARGE SCALE GENOMIC DNA]</scope>
    <source>
        <strain evidence="4">IBRC-M 10760</strain>
    </source>
</reference>
<protein>
    <submittedName>
        <fullName evidence="3">Uncharacterized ACR, COG1753</fullName>
    </submittedName>
</protein>
<dbReference type="Proteomes" id="UP000199076">
    <property type="component" value="Unassembled WGS sequence"/>
</dbReference>
<sequence length="73" mass="8639">MSSFIRISKETKRKLETRKQEGESFDDLLNRLARTEKDVEEMAGFAGEGIGEHVRRKREELNESLEERKERLD</sequence>
<accession>A0A1G7HGW0</accession>
<feature type="compositionally biased region" description="Basic and acidic residues" evidence="2">
    <location>
        <begin position="50"/>
        <end position="73"/>
    </location>
</feature>
<proteinExistence type="predicted"/>
<name>A0A1G7HGW0_9EURY</name>
<feature type="region of interest" description="Disordered" evidence="2">
    <location>
        <begin position="44"/>
        <end position="73"/>
    </location>
</feature>
<evidence type="ECO:0000256" key="2">
    <source>
        <dbReference type="SAM" id="MobiDB-lite"/>
    </source>
</evidence>
<dbReference type="OrthoDB" id="9187at2157"/>
<dbReference type="AlphaFoldDB" id="A0A1G7HGW0"/>
<dbReference type="Pfam" id="PF02697">
    <property type="entry name" value="VAPB_antitox"/>
    <property type="match status" value="1"/>
</dbReference>
<evidence type="ECO:0000256" key="1">
    <source>
        <dbReference type="ARBA" id="ARBA00022649"/>
    </source>
</evidence>
<keyword evidence="1" id="KW-1277">Toxin-antitoxin system</keyword>
<keyword evidence="4" id="KW-1185">Reference proteome</keyword>
<evidence type="ECO:0000313" key="4">
    <source>
        <dbReference type="Proteomes" id="UP000199076"/>
    </source>
</evidence>
<dbReference type="RefSeq" id="WP_092688471.1">
    <property type="nucleotide sequence ID" value="NZ_FNBK01000003.1"/>
</dbReference>
<dbReference type="EMBL" id="FNBK01000003">
    <property type="protein sequence ID" value="SDE99730.1"/>
    <property type="molecule type" value="Genomic_DNA"/>
</dbReference>
<dbReference type="InterPro" id="IPR003847">
    <property type="entry name" value="Put_antitoxin"/>
</dbReference>
<evidence type="ECO:0000313" key="3">
    <source>
        <dbReference type="EMBL" id="SDE99730.1"/>
    </source>
</evidence>
<gene>
    <name evidence="3" type="ORF">SAMN05216218_10321</name>
</gene>
<feature type="region of interest" description="Disordered" evidence="2">
    <location>
        <begin position="1"/>
        <end position="20"/>
    </location>
</feature>
<feature type="compositionally biased region" description="Basic and acidic residues" evidence="2">
    <location>
        <begin position="7"/>
        <end position="20"/>
    </location>
</feature>